<evidence type="ECO:0000313" key="5">
    <source>
        <dbReference type="EMBL" id="ALA12293.1"/>
    </source>
</evidence>
<feature type="region of interest" description="Disordered" evidence="3">
    <location>
        <begin position="632"/>
        <end position="676"/>
    </location>
</feature>
<dbReference type="RefSeq" id="YP_009203228.1">
    <property type="nucleotide sequence ID" value="NC_028851.1"/>
</dbReference>
<keyword evidence="2" id="KW-0964">Secreted</keyword>
<comment type="subcellular location">
    <subcellularLocation>
        <location evidence="1">Secreted</location>
    </subcellularLocation>
</comment>
<sequence length="676" mass="75808">MRKITNIAVLFIFAVISFVTPYTQTVFAEETRLTLEKETAIYNAPSFSTKTIYTISPQKVKVLEKRPDGWFKVSTWLGDKWIAPKGAVVKPRKTEVSLRLYEGPDLDKTTKYSLSYVNYVLGLDGTADGFVKIKTEKGDMWIIEDTVPLQLTKSTPLYDYSWIGGQSIGVVSPQKVKVLEKDPYGLYRIVSWLGEKWIAPHGEKYKLTKPTVLYDHPADNTKSGFTLSPQTVTLLEYRSPWFYKINTWVGEKWISTIGTALSRDNDEYIKYDNFQADSILESGMFVNLESSKEVLQKYYDDLAQFQEKLNFIDWNEFRKHFENLPDFNFDFSEFDKSLEELAKWSASMDGYWEDFNASIQHMSSSVGEILSNIHIDTSKIEEAGDMIKRACDEVNEGLEKMKSGLDVINGAVSNIHQNLTDMNTGMKQAQAGLNKANNGMSVANSAIDQAKKAHDTLQKYLKDPIKIKKETRGSELPKLKDLGFDFDFSSYLTLENVSVAIDLIPIVGNIKAGGEVISGYDPITGVRLEGPDYVLGIIGIIVGGEFKQVGKIAGKATELEAKANKITKSMVTETKGTAKGSKQTITSNKGNNFDVTPSSKHNTVTKNPGPFGQPNSSIDIVDAKTGEILTRRWYGPDGRATRDVDYTHHKNPKTHPEAPHEHTWTYDKSGNPSRSK</sequence>
<feature type="domain" description="Pre-toxin TG" evidence="4">
    <location>
        <begin position="497"/>
        <end position="555"/>
    </location>
</feature>
<gene>
    <name evidence="5" type="ORF">FERN_26</name>
</gene>
<accession>A0A0K2CXS6</accession>
<dbReference type="GeneID" id="26630174"/>
<name>A0A0K2CXS6_9CAUD</name>
<evidence type="ECO:0000313" key="6">
    <source>
        <dbReference type="Proteomes" id="UP000203417"/>
    </source>
</evidence>
<evidence type="ECO:0000259" key="4">
    <source>
        <dbReference type="Pfam" id="PF14449"/>
    </source>
</evidence>
<evidence type="ECO:0000256" key="1">
    <source>
        <dbReference type="ARBA" id="ARBA00004613"/>
    </source>
</evidence>
<proteinExistence type="predicted"/>
<dbReference type="KEGG" id="vg:26630174"/>
<dbReference type="EMBL" id="KT361649">
    <property type="protein sequence ID" value="ALA12293.1"/>
    <property type="molecule type" value="Genomic_DNA"/>
</dbReference>
<protein>
    <submittedName>
        <fullName evidence="5">Toxin-like protein</fullName>
    </submittedName>
</protein>
<feature type="compositionally biased region" description="Basic and acidic residues" evidence="3">
    <location>
        <begin position="639"/>
        <end position="665"/>
    </location>
</feature>
<reference evidence="5 6" key="1">
    <citation type="journal article" date="2015" name="Genome Announc.">
        <title>Complete Genome Sequences of Nine Phages Capable of Infecting Paenibacillus larvae, the Causative Agent of American Foulbrood Disease in Honeybees.</title>
        <authorList>
            <person name="Tsourkas P.K."/>
            <person name="Yost D.G."/>
            <person name="Krohn A."/>
            <person name="LeBlanc L."/>
            <person name="Zhang A."/>
            <person name="Stamereilers C."/>
            <person name="Amy P.S."/>
        </authorList>
    </citation>
    <scope>NUCLEOTIDE SEQUENCE [LARGE SCALE GENOMIC DNA]</scope>
</reference>
<dbReference type="Pfam" id="PF14449">
    <property type="entry name" value="PT-TG"/>
    <property type="match status" value="1"/>
</dbReference>
<keyword evidence="6" id="KW-1185">Reference proteome</keyword>
<organism evidence="5 6">
    <name type="scientific">Paenibacillus phage Fern</name>
    <dbReference type="NCBI Taxonomy" id="1636255"/>
    <lineage>
        <taxon>Viruses</taxon>
        <taxon>Duplodnaviria</taxon>
        <taxon>Heunggongvirae</taxon>
        <taxon>Uroviricota</taxon>
        <taxon>Caudoviricetes</taxon>
        <taxon>Fernvirus</taxon>
        <taxon>Fernvirus fern</taxon>
    </lineage>
</organism>
<dbReference type="InterPro" id="IPR027797">
    <property type="entry name" value="PT-TG_dom"/>
</dbReference>
<evidence type="ECO:0000256" key="3">
    <source>
        <dbReference type="SAM" id="MobiDB-lite"/>
    </source>
</evidence>
<evidence type="ECO:0000256" key="2">
    <source>
        <dbReference type="ARBA" id="ARBA00022525"/>
    </source>
</evidence>
<feature type="compositionally biased region" description="Polar residues" evidence="3">
    <location>
        <begin position="574"/>
        <end position="606"/>
    </location>
</feature>
<dbReference type="Proteomes" id="UP000203417">
    <property type="component" value="Segment"/>
</dbReference>
<feature type="region of interest" description="Disordered" evidence="3">
    <location>
        <begin position="574"/>
        <end position="618"/>
    </location>
</feature>
<dbReference type="Gene3D" id="1.10.287.950">
    <property type="entry name" value="Methyl-accepting chemotaxis protein"/>
    <property type="match status" value="1"/>
</dbReference>
<dbReference type="GO" id="GO:0005576">
    <property type="term" value="C:extracellular region"/>
    <property type="evidence" value="ECO:0007669"/>
    <property type="project" value="UniProtKB-SubCell"/>
</dbReference>
<feature type="compositionally biased region" description="Polar residues" evidence="3">
    <location>
        <begin position="666"/>
        <end position="676"/>
    </location>
</feature>